<organism evidence="3 4">
    <name type="scientific">Mesorhabditis belari</name>
    <dbReference type="NCBI Taxonomy" id="2138241"/>
    <lineage>
        <taxon>Eukaryota</taxon>
        <taxon>Metazoa</taxon>
        <taxon>Ecdysozoa</taxon>
        <taxon>Nematoda</taxon>
        <taxon>Chromadorea</taxon>
        <taxon>Rhabditida</taxon>
        <taxon>Rhabditina</taxon>
        <taxon>Rhabditomorpha</taxon>
        <taxon>Rhabditoidea</taxon>
        <taxon>Rhabditidae</taxon>
        <taxon>Mesorhabditinae</taxon>
        <taxon>Mesorhabditis</taxon>
    </lineage>
</organism>
<sequence length="184" mass="20797">MSQKLKAVQRQSRSPKRRLPFLEPQCSCVDGGETKREISSPSVDIDPRKITDRPSIDQENVTDRPSPRRGGSIEDNEKTARPKGSLKLPRGENEPPFTLRIPITEGNGLRKSITWSRSSRCYLYASDNHGNSLRGRCLAHKTCPFLLVCCVLPTILVTILCFFLIPFGKDDNIGDDKFDYYKKV</sequence>
<proteinExistence type="predicted"/>
<evidence type="ECO:0000256" key="2">
    <source>
        <dbReference type="SAM" id="Phobius"/>
    </source>
</evidence>
<evidence type="ECO:0000256" key="1">
    <source>
        <dbReference type="SAM" id="MobiDB-lite"/>
    </source>
</evidence>
<keyword evidence="2" id="KW-0472">Membrane</keyword>
<keyword evidence="2" id="KW-1133">Transmembrane helix</keyword>
<keyword evidence="3" id="KW-1185">Reference proteome</keyword>
<feature type="transmembrane region" description="Helical" evidence="2">
    <location>
        <begin position="143"/>
        <end position="165"/>
    </location>
</feature>
<dbReference type="AlphaFoldDB" id="A0AAF3E923"/>
<evidence type="ECO:0000313" key="4">
    <source>
        <dbReference type="WBParaSite" id="MBELARI_LOCUS10417"/>
    </source>
</evidence>
<feature type="compositionally biased region" description="Basic and acidic residues" evidence="1">
    <location>
        <begin position="45"/>
        <end position="80"/>
    </location>
</feature>
<dbReference type="WBParaSite" id="MBELARI_LOCUS10417">
    <property type="protein sequence ID" value="MBELARI_LOCUS10417"/>
    <property type="gene ID" value="MBELARI_LOCUS10417"/>
</dbReference>
<dbReference type="Proteomes" id="UP000887575">
    <property type="component" value="Unassembled WGS sequence"/>
</dbReference>
<accession>A0AAF3E923</accession>
<keyword evidence="2" id="KW-0812">Transmembrane</keyword>
<reference evidence="4" key="1">
    <citation type="submission" date="2024-02" db="UniProtKB">
        <authorList>
            <consortium name="WormBaseParasite"/>
        </authorList>
    </citation>
    <scope>IDENTIFICATION</scope>
</reference>
<name>A0AAF3E923_9BILA</name>
<protein>
    <submittedName>
        <fullName evidence="4">Uncharacterized protein</fullName>
    </submittedName>
</protein>
<feature type="region of interest" description="Disordered" evidence="1">
    <location>
        <begin position="1"/>
        <end position="101"/>
    </location>
</feature>
<evidence type="ECO:0000313" key="3">
    <source>
        <dbReference type="Proteomes" id="UP000887575"/>
    </source>
</evidence>